<evidence type="ECO:0000256" key="1">
    <source>
        <dbReference type="ARBA" id="ARBA00005329"/>
    </source>
</evidence>
<comment type="catalytic activity">
    <reaction evidence="10">
        <text>2 H2O2 = O2 + 2 H2O</text>
        <dbReference type="Rhea" id="RHEA:20309"/>
        <dbReference type="ChEBI" id="CHEBI:15377"/>
        <dbReference type="ChEBI" id="CHEBI:15379"/>
        <dbReference type="ChEBI" id="CHEBI:16240"/>
        <dbReference type="EC" id="1.11.1.6"/>
    </reaction>
</comment>
<sequence length="509" mass="57970">ADRITTMQGQPLANIDTSKTCGAQGPLLVEDHWFLKLLFHFDRERIPERIVHAKGSGAFGYFVATEPEILNYSKAAVFRTGSKTPIFVRYSQVAGELGAADTMRDVRGFAIKFYTEEGIWDLTGNNLPVFFIRDPRLFPSFIHSQKRNPQTHLHDPNMIFDFFSLRNESAHQFMHLYSALGLPASYRYMNGYGVHTFKLVNSKGEYVFCKFNYVSNQGIRNLTEEEATKLAGSSPDFLLKDLYDAIARGEFPSWTFYIQIMTKEQAEKHIDNPFDATKTWDRKVFPYIKVGHFVLNANPTNYFADVEQAAFSPANMPPGIEPSPDKLLQGRLFSYLDTQFYRLGANFNQLRVNRPKNNVITPQDRDGHNVVTNNFEGMPNYLPNSFLNAEVKQKYIDSSYPTGGGYVARHFFDSSRNFVQVFISPVFTNSDETALTQPNQFYEKLSANDKKYLVNAMGGHLKQVTEPKVKQRMLNVLDAIHADLGKRVTEIVEPILFSSEESNPAQVDE</sequence>
<organism evidence="13 14">
    <name type="scientific">Leptotrombidium deliense</name>
    <dbReference type="NCBI Taxonomy" id="299467"/>
    <lineage>
        <taxon>Eukaryota</taxon>
        <taxon>Metazoa</taxon>
        <taxon>Ecdysozoa</taxon>
        <taxon>Arthropoda</taxon>
        <taxon>Chelicerata</taxon>
        <taxon>Arachnida</taxon>
        <taxon>Acari</taxon>
        <taxon>Acariformes</taxon>
        <taxon>Trombidiformes</taxon>
        <taxon>Prostigmata</taxon>
        <taxon>Anystina</taxon>
        <taxon>Parasitengona</taxon>
        <taxon>Trombiculoidea</taxon>
        <taxon>Trombiculidae</taxon>
        <taxon>Leptotrombidium</taxon>
    </lineage>
</organism>
<evidence type="ECO:0000256" key="11">
    <source>
        <dbReference type="RuleBase" id="RU004142"/>
    </source>
</evidence>
<dbReference type="Gene3D" id="2.40.180.10">
    <property type="entry name" value="Catalase core domain"/>
    <property type="match status" value="1"/>
</dbReference>
<comment type="function">
    <text evidence="11">Catalyzes the degradation of hydrogen peroxide (H(2)O(2)) generated by peroxisomal oxidases to water and oxygen, thereby protecting cells from the toxic effects of hydrogen peroxide.</text>
</comment>
<dbReference type="EC" id="1.11.1.6" evidence="10"/>
<comment type="cofactor">
    <cofactor evidence="9">
        <name>heme</name>
        <dbReference type="ChEBI" id="CHEBI:30413"/>
    </cofactor>
</comment>
<dbReference type="GO" id="GO:0005777">
    <property type="term" value="C:peroxisome"/>
    <property type="evidence" value="ECO:0007669"/>
    <property type="project" value="TreeGrafter"/>
</dbReference>
<dbReference type="PANTHER" id="PTHR11465">
    <property type="entry name" value="CATALASE"/>
    <property type="match status" value="1"/>
</dbReference>
<keyword evidence="6 9" id="KW-0408">Iron</keyword>
<dbReference type="InterPro" id="IPR010582">
    <property type="entry name" value="Catalase_immune_responsive"/>
</dbReference>
<dbReference type="PANTHER" id="PTHR11465:SF9">
    <property type="entry name" value="CATALASE"/>
    <property type="match status" value="1"/>
</dbReference>
<accession>A0A443S556</accession>
<evidence type="ECO:0000256" key="7">
    <source>
        <dbReference type="ARBA" id="ARBA00023324"/>
    </source>
</evidence>
<dbReference type="SUPFAM" id="SSF56634">
    <property type="entry name" value="Heme-dependent catalase-like"/>
    <property type="match status" value="1"/>
</dbReference>
<dbReference type="OrthoDB" id="6880011at2759"/>
<dbReference type="EMBL" id="NCKV01008213">
    <property type="protein sequence ID" value="RWS22659.1"/>
    <property type="molecule type" value="Genomic_DNA"/>
</dbReference>
<feature type="domain" description="Catalase core" evidence="12">
    <location>
        <begin position="5"/>
        <end position="390"/>
    </location>
</feature>
<dbReference type="GO" id="GO:0005739">
    <property type="term" value="C:mitochondrion"/>
    <property type="evidence" value="ECO:0007669"/>
    <property type="project" value="TreeGrafter"/>
</dbReference>
<dbReference type="InterPro" id="IPR011614">
    <property type="entry name" value="Catalase_core"/>
</dbReference>
<dbReference type="VEuPathDB" id="VectorBase:LDEU009381"/>
<gene>
    <name evidence="13" type="ORF">B4U80_10336</name>
</gene>
<evidence type="ECO:0000256" key="2">
    <source>
        <dbReference type="ARBA" id="ARBA00022559"/>
    </source>
</evidence>
<keyword evidence="14" id="KW-1185">Reference proteome</keyword>
<dbReference type="GO" id="GO:0042744">
    <property type="term" value="P:hydrogen peroxide catabolic process"/>
    <property type="evidence" value="ECO:0007669"/>
    <property type="project" value="UniProtKB-KW"/>
</dbReference>
<protein>
    <recommendedName>
        <fullName evidence="10">Catalase</fullName>
        <ecNumber evidence="10">1.11.1.6</ecNumber>
    </recommendedName>
</protein>
<proteinExistence type="inferred from homology"/>
<evidence type="ECO:0000256" key="9">
    <source>
        <dbReference type="PIRSR" id="PIRSR038928-2"/>
    </source>
</evidence>
<evidence type="ECO:0000313" key="13">
    <source>
        <dbReference type="EMBL" id="RWS22659.1"/>
    </source>
</evidence>
<evidence type="ECO:0000256" key="4">
    <source>
        <dbReference type="ARBA" id="ARBA00022723"/>
    </source>
</evidence>
<evidence type="ECO:0000259" key="12">
    <source>
        <dbReference type="SMART" id="SM01060"/>
    </source>
</evidence>
<feature type="binding site" description="axial binding residue" evidence="9">
    <location>
        <position position="335"/>
    </location>
    <ligand>
        <name>heme</name>
        <dbReference type="ChEBI" id="CHEBI:30413"/>
    </ligand>
    <ligandPart>
        <name>Fe</name>
        <dbReference type="ChEBI" id="CHEBI:18248"/>
    </ligandPart>
</feature>
<dbReference type="PROSITE" id="PS51402">
    <property type="entry name" value="CATALASE_3"/>
    <property type="match status" value="1"/>
</dbReference>
<dbReference type="InterPro" id="IPR002226">
    <property type="entry name" value="Catalase_haem_BS"/>
</dbReference>
<evidence type="ECO:0000256" key="10">
    <source>
        <dbReference type="RuleBase" id="RU000498"/>
    </source>
</evidence>
<evidence type="ECO:0000313" key="14">
    <source>
        <dbReference type="Proteomes" id="UP000288716"/>
    </source>
</evidence>
<dbReference type="Pfam" id="PF00199">
    <property type="entry name" value="Catalase"/>
    <property type="match status" value="1"/>
</dbReference>
<feature type="non-terminal residue" evidence="13">
    <location>
        <position position="1"/>
    </location>
</feature>
<dbReference type="GO" id="GO:0046872">
    <property type="term" value="F:metal ion binding"/>
    <property type="evidence" value="ECO:0007669"/>
    <property type="project" value="UniProtKB-KW"/>
</dbReference>
<feature type="active site" evidence="8">
    <location>
        <position position="125"/>
    </location>
</feature>
<reference evidence="13 14" key="1">
    <citation type="journal article" date="2018" name="Gigascience">
        <title>Genomes of trombidid mites reveal novel predicted allergens and laterally-transferred genes associated with secondary metabolism.</title>
        <authorList>
            <person name="Dong X."/>
            <person name="Chaisiri K."/>
            <person name="Xia D."/>
            <person name="Armstrong S.D."/>
            <person name="Fang Y."/>
            <person name="Donnelly M.J."/>
            <person name="Kadowaki T."/>
            <person name="McGarry J.W."/>
            <person name="Darby A.C."/>
            <person name="Makepeace B.L."/>
        </authorList>
    </citation>
    <scope>NUCLEOTIDE SEQUENCE [LARGE SCALE GENOMIC DNA]</scope>
    <source>
        <strain evidence="13">UoL-UT</strain>
    </source>
</reference>
<dbReference type="AlphaFoldDB" id="A0A443S556"/>
<comment type="similarity">
    <text evidence="1 10">Belongs to the catalase family.</text>
</comment>
<dbReference type="GO" id="GO:0042542">
    <property type="term" value="P:response to hydrogen peroxide"/>
    <property type="evidence" value="ECO:0007669"/>
    <property type="project" value="TreeGrafter"/>
</dbReference>
<dbReference type="PROSITE" id="PS00438">
    <property type="entry name" value="CATALASE_2"/>
    <property type="match status" value="1"/>
</dbReference>
<comment type="caution">
    <text evidence="13">The sequence shown here is derived from an EMBL/GenBank/DDBJ whole genome shotgun (WGS) entry which is preliminary data.</text>
</comment>
<dbReference type="Pfam" id="PF06628">
    <property type="entry name" value="Catalase-rel"/>
    <property type="match status" value="1"/>
</dbReference>
<keyword evidence="5 10" id="KW-0560">Oxidoreductase</keyword>
<dbReference type="Proteomes" id="UP000288716">
    <property type="component" value="Unassembled WGS sequence"/>
</dbReference>
<dbReference type="SMART" id="SM01060">
    <property type="entry name" value="Catalase"/>
    <property type="match status" value="1"/>
</dbReference>
<dbReference type="InterPro" id="IPR020835">
    <property type="entry name" value="Catalase_sf"/>
</dbReference>
<keyword evidence="4 9" id="KW-0479">Metal-binding</keyword>
<dbReference type="PROSITE" id="PS00437">
    <property type="entry name" value="CATALASE_1"/>
    <property type="match status" value="1"/>
</dbReference>
<dbReference type="InterPro" id="IPR018028">
    <property type="entry name" value="Catalase"/>
</dbReference>
<keyword evidence="7 10" id="KW-0376">Hydrogen peroxide</keyword>
<keyword evidence="2 10" id="KW-0575">Peroxidase</keyword>
<dbReference type="STRING" id="299467.A0A443S556"/>
<keyword evidence="3 9" id="KW-0349">Heme</keyword>
<dbReference type="GO" id="GO:0004096">
    <property type="term" value="F:catalase activity"/>
    <property type="evidence" value="ECO:0007669"/>
    <property type="project" value="UniProtKB-EC"/>
</dbReference>
<dbReference type="PIRSF" id="PIRSF038928">
    <property type="entry name" value="Catalase_clade1-3"/>
    <property type="match status" value="1"/>
</dbReference>
<feature type="active site" evidence="8">
    <location>
        <position position="52"/>
    </location>
</feature>
<name>A0A443S556_9ACAR</name>
<dbReference type="InterPro" id="IPR024708">
    <property type="entry name" value="Catalase_AS"/>
</dbReference>
<dbReference type="GO" id="GO:0020037">
    <property type="term" value="F:heme binding"/>
    <property type="evidence" value="ECO:0007669"/>
    <property type="project" value="InterPro"/>
</dbReference>
<evidence type="ECO:0000256" key="3">
    <source>
        <dbReference type="ARBA" id="ARBA00022617"/>
    </source>
</evidence>
<dbReference type="FunFam" id="2.40.180.10:FF:000001">
    <property type="entry name" value="Catalase"/>
    <property type="match status" value="1"/>
</dbReference>
<dbReference type="InterPro" id="IPR024711">
    <property type="entry name" value="Catalase_clade1/3"/>
</dbReference>
<evidence type="ECO:0000256" key="5">
    <source>
        <dbReference type="ARBA" id="ARBA00023002"/>
    </source>
</evidence>
<dbReference type="PRINTS" id="PR00067">
    <property type="entry name" value="CATALASE"/>
</dbReference>
<evidence type="ECO:0000256" key="8">
    <source>
        <dbReference type="PIRSR" id="PIRSR038928-1"/>
    </source>
</evidence>
<evidence type="ECO:0000256" key="6">
    <source>
        <dbReference type="ARBA" id="ARBA00023004"/>
    </source>
</evidence>